<dbReference type="InterPro" id="IPR057456">
    <property type="entry name" value="Znf_C17orf113"/>
</dbReference>
<sequence>MPPKKVLKIDPQQCKLTSFLKNTSSAAEELQNDTSSVDINDNIVSKEKSEKKKDRKFQSMWLGLYSWLRYVPSENNADDYMFCSVCTDYNKVNGMSKLAKCQNFQHSTLSRHVSLSEHKMCIEAPLHRENMAQCQLKNESREDKAMKVLLKCIHWISSENLPLSKFKSLINLLHDREVPDVFAAFYEIRL</sequence>
<dbReference type="AlphaFoldDB" id="A0A9D4JRI3"/>
<organism evidence="2 3">
    <name type="scientific">Dreissena polymorpha</name>
    <name type="common">Zebra mussel</name>
    <name type="synonym">Mytilus polymorpha</name>
    <dbReference type="NCBI Taxonomy" id="45954"/>
    <lineage>
        <taxon>Eukaryota</taxon>
        <taxon>Metazoa</taxon>
        <taxon>Spiralia</taxon>
        <taxon>Lophotrochozoa</taxon>
        <taxon>Mollusca</taxon>
        <taxon>Bivalvia</taxon>
        <taxon>Autobranchia</taxon>
        <taxon>Heteroconchia</taxon>
        <taxon>Euheterodonta</taxon>
        <taxon>Imparidentia</taxon>
        <taxon>Neoheterodontei</taxon>
        <taxon>Myida</taxon>
        <taxon>Dreissenoidea</taxon>
        <taxon>Dreissenidae</taxon>
        <taxon>Dreissena</taxon>
    </lineage>
</organism>
<evidence type="ECO:0000313" key="2">
    <source>
        <dbReference type="EMBL" id="KAH3821915.1"/>
    </source>
</evidence>
<dbReference type="SMART" id="SM00597">
    <property type="entry name" value="ZnF_TTF"/>
    <property type="match status" value="1"/>
</dbReference>
<dbReference type="PANTHER" id="PTHR46880:SF5">
    <property type="entry name" value="DUF4371 DOMAIN-CONTAINING PROTEIN"/>
    <property type="match status" value="1"/>
</dbReference>
<evidence type="ECO:0000259" key="1">
    <source>
        <dbReference type="SMART" id="SM00597"/>
    </source>
</evidence>
<keyword evidence="3" id="KW-1185">Reference proteome</keyword>
<reference evidence="2" key="1">
    <citation type="journal article" date="2019" name="bioRxiv">
        <title>The Genome of the Zebra Mussel, Dreissena polymorpha: A Resource for Invasive Species Research.</title>
        <authorList>
            <person name="McCartney M.A."/>
            <person name="Auch B."/>
            <person name="Kono T."/>
            <person name="Mallez S."/>
            <person name="Zhang Y."/>
            <person name="Obille A."/>
            <person name="Becker A."/>
            <person name="Abrahante J.E."/>
            <person name="Garbe J."/>
            <person name="Badalamenti J.P."/>
            <person name="Herman A."/>
            <person name="Mangelson H."/>
            <person name="Liachko I."/>
            <person name="Sullivan S."/>
            <person name="Sone E.D."/>
            <person name="Koren S."/>
            <person name="Silverstein K.A.T."/>
            <person name="Beckman K.B."/>
            <person name="Gohl D.M."/>
        </authorList>
    </citation>
    <scope>NUCLEOTIDE SEQUENCE</scope>
    <source>
        <strain evidence="2">Duluth1</strain>
        <tissue evidence="2">Whole animal</tissue>
    </source>
</reference>
<reference evidence="2" key="2">
    <citation type="submission" date="2020-11" db="EMBL/GenBank/DDBJ databases">
        <authorList>
            <person name="McCartney M.A."/>
            <person name="Auch B."/>
            <person name="Kono T."/>
            <person name="Mallez S."/>
            <person name="Becker A."/>
            <person name="Gohl D.M."/>
            <person name="Silverstein K.A.T."/>
            <person name="Koren S."/>
            <person name="Bechman K.B."/>
            <person name="Herman A."/>
            <person name="Abrahante J.E."/>
            <person name="Garbe J."/>
        </authorList>
    </citation>
    <scope>NUCLEOTIDE SEQUENCE</scope>
    <source>
        <strain evidence="2">Duluth1</strain>
        <tissue evidence="2">Whole animal</tissue>
    </source>
</reference>
<dbReference type="Pfam" id="PF25431">
    <property type="entry name" value="zf-C17orf113"/>
    <property type="match status" value="1"/>
</dbReference>
<comment type="caution">
    <text evidence="2">The sequence shown here is derived from an EMBL/GenBank/DDBJ whole genome shotgun (WGS) entry which is preliminary data.</text>
</comment>
<dbReference type="EMBL" id="JAIWYP010000005">
    <property type="protein sequence ID" value="KAH3821915.1"/>
    <property type="molecule type" value="Genomic_DNA"/>
</dbReference>
<dbReference type="InterPro" id="IPR006580">
    <property type="entry name" value="Znf_TTF"/>
</dbReference>
<name>A0A9D4JRI3_DREPO</name>
<dbReference type="Proteomes" id="UP000828390">
    <property type="component" value="Unassembled WGS sequence"/>
</dbReference>
<protein>
    <recommendedName>
        <fullName evidence="1">TTF-type domain-containing protein</fullName>
    </recommendedName>
</protein>
<accession>A0A9D4JRI3</accession>
<gene>
    <name evidence="2" type="ORF">DPMN_123683</name>
</gene>
<feature type="domain" description="TTF-type" evidence="1">
    <location>
        <begin position="53"/>
        <end position="137"/>
    </location>
</feature>
<proteinExistence type="predicted"/>
<evidence type="ECO:0000313" key="3">
    <source>
        <dbReference type="Proteomes" id="UP000828390"/>
    </source>
</evidence>
<dbReference type="PANTHER" id="PTHR46880">
    <property type="entry name" value="RAS-ASSOCIATING DOMAIN-CONTAINING PROTEIN"/>
    <property type="match status" value="1"/>
</dbReference>